<proteinExistence type="predicted"/>
<evidence type="ECO:0000313" key="1">
    <source>
        <dbReference type="EMBL" id="MBX22268.1"/>
    </source>
</evidence>
<organism evidence="1">
    <name type="scientific">Rhizophora mucronata</name>
    <name type="common">Asiatic mangrove</name>
    <dbReference type="NCBI Taxonomy" id="61149"/>
    <lineage>
        <taxon>Eukaryota</taxon>
        <taxon>Viridiplantae</taxon>
        <taxon>Streptophyta</taxon>
        <taxon>Embryophyta</taxon>
        <taxon>Tracheophyta</taxon>
        <taxon>Spermatophyta</taxon>
        <taxon>Magnoliopsida</taxon>
        <taxon>eudicotyledons</taxon>
        <taxon>Gunneridae</taxon>
        <taxon>Pentapetalae</taxon>
        <taxon>rosids</taxon>
        <taxon>fabids</taxon>
        <taxon>Malpighiales</taxon>
        <taxon>Rhizophoraceae</taxon>
        <taxon>Rhizophora</taxon>
    </lineage>
</organism>
<dbReference type="EMBL" id="GGEC01041784">
    <property type="protein sequence ID" value="MBX22268.1"/>
    <property type="molecule type" value="Transcribed_RNA"/>
</dbReference>
<sequence length="57" mass="6693">MAKMQPNLVTQNKLFYKFPHNSEPISLLPFPPRLPNIDNHNFYGKENKQPLFQLAPK</sequence>
<accession>A0A2P2LWB8</accession>
<name>A0A2P2LWB8_RHIMU</name>
<protein>
    <submittedName>
        <fullName evidence="1">Uncharacterized protein</fullName>
    </submittedName>
</protein>
<dbReference type="AlphaFoldDB" id="A0A2P2LWB8"/>
<reference evidence="1" key="1">
    <citation type="submission" date="2018-02" db="EMBL/GenBank/DDBJ databases">
        <title>Rhizophora mucronata_Transcriptome.</title>
        <authorList>
            <person name="Meera S.P."/>
            <person name="Sreeshan A."/>
            <person name="Augustine A."/>
        </authorList>
    </citation>
    <scope>NUCLEOTIDE SEQUENCE</scope>
    <source>
        <tissue evidence="1">Leaf</tissue>
    </source>
</reference>